<proteinExistence type="predicted"/>
<evidence type="ECO:0000313" key="1">
    <source>
        <dbReference type="EMBL" id="KAF5830760.1"/>
    </source>
</evidence>
<reference evidence="1" key="1">
    <citation type="submission" date="2017-08" db="EMBL/GenBank/DDBJ databases">
        <authorList>
            <person name="Polle J.E."/>
            <person name="Barry K."/>
            <person name="Cushman J."/>
            <person name="Schmutz J."/>
            <person name="Tran D."/>
            <person name="Hathwaick L.T."/>
            <person name="Yim W.C."/>
            <person name="Jenkins J."/>
            <person name="Mckie-Krisberg Z.M."/>
            <person name="Prochnik S."/>
            <person name="Lindquist E."/>
            <person name="Dockter R.B."/>
            <person name="Adam C."/>
            <person name="Molina H."/>
            <person name="Bunkerborg J."/>
            <person name="Jin E."/>
            <person name="Buchheim M."/>
            <person name="Magnuson J."/>
        </authorList>
    </citation>
    <scope>NUCLEOTIDE SEQUENCE</scope>
    <source>
        <strain evidence="1">CCAP 19/18</strain>
    </source>
</reference>
<accession>A0ABQ7G830</accession>
<sequence>MVLWHVLTEKQGEGVLMSLKDKCRPLVVIYRGEGSPRCVGSGREISLGCIQIRQRLFCCFHHFVLLAVPALGEDSSRYLPVVCLCCINRGAWVCRLQNSHSLLMLTVMHQALSSSTKLTVSRFAWMPLPF</sequence>
<dbReference type="EMBL" id="MU070009">
    <property type="protein sequence ID" value="KAF5830760.1"/>
    <property type="molecule type" value="Genomic_DNA"/>
</dbReference>
<dbReference type="Proteomes" id="UP000815325">
    <property type="component" value="Unassembled WGS sequence"/>
</dbReference>
<comment type="caution">
    <text evidence="1">The sequence shown here is derived from an EMBL/GenBank/DDBJ whole genome shotgun (WGS) entry which is preliminary data.</text>
</comment>
<protein>
    <recommendedName>
        <fullName evidence="3">Encoded protein</fullName>
    </recommendedName>
</protein>
<evidence type="ECO:0000313" key="2">
    <source>
        <dbReference type="Proteomes" id="UP000815325"/>
    </source>
</evidence>
<organism evidence="1 2">
    <name type="scientific">Dunaliella salina</name>
    <name type="common">Green alga</name>
    <name type="synonym">Protococcus salinus</name>
    <dbReference type="NCBI Taxonomy" id="3046"/>
    <lineage>
        <taxon>Eukaryota</taxon>
        <taxon>Viridiplantae</taxon>
        <taxon>Chlorophyta</taxon>
        <taxon>core chlorophytes</taxon>
        <taxon>Chlorophyceae</taxon>
        <taxon>CS clade</taxon>
        <taxon>Chlamydomonadales</taxon>
        <taxon>Dunaliellaceae</taxon>
        <taxon>Dunaliella</taxon>
    </lineage>
</organism>
<evidence type="ECO:0008006" key="3">
    <source>
        <dbReference type="Google" id="ProtNLM"/>
    </source>
</evidence>
<gene>
    <name evidence="1" type="ORF">DUNSADRAFT_14080</name>
</gene>
<keyword evidence="2" id="KW-1185">Reference proteome</keyword>
<name>A0ABQ7G830_DUNSA</name>